<evidence type="ECO:0000313" key="3">
    <source>
        <dbReference type="WBParaSite" id="HPLM_0002160501-mRNA-1"/>
    </source>
</evidence>
<gene>
    <name evidence="1" type="ORF">HPLM_LOCUS21594</name>
</gene>
<proteinExistence type="predicted"/>
<evidence type="ECO:0000313" key="1">
    <source>
        <dbReference type="EMBL" id="VDO90972.1"/>
    </source>
</evidence>
<accession>A0A0N4XB60</accession>
<reference evidence="1 2" key="2">
    <citation type="submission" date="2018-11" db="EMBL/GenBank/DDBJ databases">
        <authorList>
            <consortium name="Pathogen Informatics"/>
        </authorList>
    </citation>
    <scope>NUCLEOTIDE SEQUENCE [LARGE SCALE GENOMIC DNA]</scope>
    <source>
        <strain evidence="1 2">MHpl1</strain>
    </source>
</reference>
<dbReference type="WBParaSite" id="HPLM_0002160501-mRNA-1">
    <property type="protein sequence ID" value="HPLM_0002160501-mRNA-1"/>
    <property type="gene ID" value="HPLM_0002160501"/>
</dbReference>
<evidence type="ECO:0000313" key="2">
    <source>
        <dbReference type="Proteomes" id="UP000268014"/>
    </source>
</evidence>
<dbReference type="EMBL" id="UZAF01023713">
    <property type="protein sequence ID" value="VDO90972.1"/>
    <property type="molecule type" value="Genomic_DNA"/>
</dbReference>
<sequence>MPETLYRKGDDGSAVCRKGHFLYENSAPPLRPYPSPFQRMTAIQKKDTVSDGKALILKFCARLEAENTIAKQGACKFDINAPTCSMNVADENALRKNRKWGRDAHKF</sequence>
<organism evidence="3">
    <name type="scientific">Haemonchus placei</name>
    <name type="common">Barber's pole worm</name>
    <dbReference type="NCBI Taxonomy" id="6290"/>
    <lineage>
        <taxon>Eukaryota</taxon>
        <taxon>Metazoa</taxon>
        <taxon>Ecdysozoa</taxon>
        <taxon>Nematoda</taxon>
        <taxon>Chromadorea</taxon>
        <taxon>Rhabditida</taxon>
        <taxon>Rhabditina</taxon>
        <taxon>Rhabditomorpha</taxon>
        <taxon>Strongyloidea</taxon>
        <taxon>Trichostrongylidae</taxon>
        <taxon>Haemonchus</taxon>
    </lineage>
</organism>
<name>A0A0N4XB60_HAEPC</name>
<reference evidence="3" key="1">
    <citation type="submission" date="2017-02" db="UniProtKB">
        <authorList>
            <consortium name="WormBaseParasite"/>
        </authorList>
    </citation>
    <scope>IDENTIFICATION</scope>
</reference>
<dbReference type="AlphaFoldDB" id="A0A0N4XB60"/>
<keyword evidence="2" id="KW-1185">Reference proteome</keyword>
<dbReference type="Proteomes" id="UP000268014">
    <property type="component" value="Unassembled WGS sequence"/>
</dbReference>
<protein>
    <submittedName>
        <fullName evidence="1 3">Uncharacterized protein</fullName>
    </submittedName>
</protein>